<dbReference type="NCBIfam" id="NF006719">
    <property type="entry name" value="PRK09257.1"/>
    <property type="match status" value="1"/>
</dbReference>
<evidence type="ECO:0000256" key="1">
    <source>
        <dbReference type="ARBA" id="ARBA00001933"/>
    </source>
</evidence>
<sequence length="395" mass="43750">MFQHVDVYPGDPILTLNESFAGDPRPNKVNLSIGVFLDDARRLPIMGAVLEAETAILKQIGTRPYLPMEGAPSYRKAAQSLLFGDDSMAVGEKRIATVQTIGGSGALKVGADFLKAYFPDAQVWICDPSWDNHRSIFSGAGFKVHAYPYYSPVTQGVDFEAMKAALQKVPQGDIVLLHACCHNPTGADLTEQQWRELVPVFRERRLLPFFDIAYQGFGEGIEQDAFAIRHFTSEGLVSMVASSFSKNFSLYGERCGSLNVVCPDSAQAENVLGQLKSAVRRNYSSPPTHGARIVAMVLEDMRGRWEDELTAMRSRILAMRSGLYDALHASRPDRNFDYLLKQKGMFSYTGLSQEQVRRLREEYGVYLIGSGRMCMAALTQDTIAPVAEAIVKVLD</sequence>
<evidence type="ECO:0000256" key="2">
    <source>
        <dbReference type="ARBA" id="ARBA00007441"/>
    </source>
</evidence>
<evidence type="ECO:0000256" key="4">
    <source>
        <dbReference type="ARBA" id="ARBA00022576"/>
    </source>
</evidence>
<dbReference type="InterPro" id="IPR015424">
    <property type="entry name" value="PyrdxlP-dep_Trfase"/>
</dbReference>
<organism evidence="8 9">
    <name type="scientific">Noviherbaspirillum album</name>
    <dbReference type="NCBI Taxonomy" id="3080276"/>
    <lineage>
        <taxon>Bacteria</taxon>
        <taxon>Pseudomonadati</taxon>
        <taxon>Pseudomonadota</taxon>
        <taxon>Betaproteobacteria</taxon>
        <taxon>Burkholderiales</taxon>
        <taxon>Oxalobacteraceae</taxon>
        <taxon>Noviherbaspirillum</taxon>
    </lineage>
</organism>
<dbReference type="EC" id="2.6.1.-" evidence="8"/>
<dbReference type="PANTHER" id="PTHR11879:SF37">
    <property type="entry name" value="AROMATIC-AMINO-ACID AMINOTRANSFERASE"/>
    <property type="match status" value="1"/>
</dbReference>
<proteinExistence type="inferred from homology"/>
<dbReference type="Pfam" id="PF00155">
    <property type="entry name" value="Aminotran_1_2"/>
    <property type="match status" value="1"/>
</dbReference>
<dbReference type="SUPFAM" id="SSF53383">
    <property type="entry name" value="PLP-dependent transferases"/>
    <property type="match status" value="1"/>
</dbReference>
<keyword evidence="6" id="KW-0663">Pyridoxal phosphate</keyword>
<dbReference type="EMBL" id="JAWIIV010000014">
    <property type="protein sequence ID" value="MEC4720927.1"/>
    <property type="molecule type" value="Genomic_DNA"/>
</dbReference>
<evidence type="ECO:0000256" key="3">
    <source>
        <dbReference type="ARBA" id="ARBA00011738"/>
    </source>
</evidence>
<dbReference type="Proteomes" id="UP001352263">
    <property type="component" value="Unassembled WGS sequence"/>
</dbReference>
<dbReference type="InterPro" id="IPR015421">
    <property type="entry name" value="PyrdxlP-dep_Trfase_major"/>
</dbReference>
<dbReference type="InterPro" id="IPR000796">
    <property type="entry name" value="Asp_trans"/>
</dbReference>
<evidence type="ECO:0000256" key="6">
    <source>
        <dbReference type="ARBA" id="ARBA00022898"/>
    </source>
</evidence>
<dbReference type="GO" id="GO:0008483">
    <property type="term" value="F:transaminase activity"/>
    <property type="evidence" value="ECO:0007669"/>
    <property type="project" value="UniProtKB-KW"/>
</dbReference>
<dbReference type="PRINTS" id="PR00799">
    <property type="entry name" value="TRANSAMINASE"/>
</dbReference>
<keyword evidence="4 8" id="KW-0032">Aminotransferase</keyword>
<dbReference type="Gene3D" id="3.40.640.10">
    <property type="entry name" value="Type I PLP-dependent aspartate aminotransferase-like (Major domain)"/>
    <property type="match status" value="1"/>
</dbReference>
<evidence type="ECO:0000313" key="8">
    <source>
        <dbReference type="EMBL" id="MEC4720927.1"/>
    </source>
</evidence>
<keyword evidence="9" id="KW-1185">Reference proteome</keyword>
<dbReference type="Gene3D" id="3.90.1150.10">
    <property type="entry name" value="Aspartate Aminotransferase, domain 1"/>
    <property type="match status" value="1"/>
</dbReference>
<evidence type="ECO:0000256" key="5">
    <source>
        <dbReference type="ARBA" id="ARBA00022679"/>
    </source>
</evidence>
<dbReference type="CDD" id="cd00609">
    <property type="entry name" value="AAT_like"/>
    <property type="match status" value="1"/>
</dbReference>
<reference evidence="8 9" key="1">
    <citation type="submission" date="2023-10" db="EMBL/GenBank/DDBJ databases">
        <title>Noviherbaspirillum sp. CPCC 100848 genome assembly.</title>
        <authorList>
            <person name="Li X.Y."/>
            <person name="Fang X.M."/>
        </authorList>
    </citation>
    <scope>NUCLEOTIDE SEQUENCE [LARGE SCALE GENOMIC DNA]</scope>
    <source>
        <strain evidence="8 9">CPCC 100848</strain>
    </source>
</reference>
<evidence type="ECO:0000313" key="9">
    <source>
        <dbReference type="Proteomes" id="UP001352263"/>
    </source>
</evidence>
<dbReference type="InterPro" id="IPR004839">
    <property type="entry name" value="Aminotransferase_I/II_large"/>
</dbReference>
<dbReference type="InterPro" id="IPR015422">
    <property type="entry name" value="PyrdxlP-dep_Trfase_small"/>
</dbReference>
<evidence type="ECO:0000259" key="7">
    <source>
        <dbReference type="Pfam" id="PF00155"/>
    </source>
</evidence>
<dbReference type="RefSeq" id="WP_326507637.1">
    <property type="nucleotide sequence ID" value="NZ_JAWIIV010000014.1"/>
</dbReference>
<comment type="cofactor">
    <cofactor evidence="1">
        <name>pyridoxal 5'-phosphate</name>
        <dbReference type="ChEBI" id="CHEBI:597326"/>
    </cofactor>
</comment>
<feature type="domain" description="Aminotransferase class I/classII large" evidence="7">
    <location>
        <begin position="27"/>
        <end position="390"/>
    </location>
</feature>
<name>A0ABU6JCF7_9BURK</name>
<comment type="similarity">
    <text evidence="2">Belongs to the class-I pyridoxal-phosphate-dependent aminotransferase family.</text>
</comment>
<keyword evidence="5 8" id="KW-0808">Transferase</keyword>
<comment type="caution">
    <text evidence="8">The sequence shown here is derived from an EMBL/GenBank/DDBJ whole genome shotgun (WGS) entry which is preliminary data.</text>
</comment>
<dbReference type="PANTHER" id="PTHR11879">
    <property type="entry name" value="ASPARTATE AMINOTRANSFERASE"/>
    <property type="match status" value="1"/>
</dbReference>
<protein>
    <submittedName>
        <fullName evidence="8">Amino acid aminotransferase</fullName>
        <ecNumber evidence="8">2.6.1.-</ecNumber>
    </submittedName>
</protein>
<gene>
    <name evidence="8" type="ORF">RY831_17310</name>
</gene>
<accession>A0ABU6JCF7</accession>
<comment type="subunit">
    <text evidence="3">Homodimer.</text>
</comment>